<dbReference type="InterPro" id="IPR011990">
    <property type="entry name" value="TPR-like_helical_dom_sf"/>
</dbReference>
<reference evidence="3" key="2">
    <citation type="submission" date="2013-04" db="UniProtKB">
        <authorList>
            <consortium name="EnsemblPlants"/>
        </authorList>
    </citation>
    <scope>IDENTIFICATION</scope>
</reference>
<dbReference type="Gene3D" id="1.25.40.10">
    <property type="entry name" value="Tetratricopeptide repeat domain"/>
    <property type="match status" value="1"/>
</dbReference>
<protein>
    <recommendedName>
        <fullName evidence="2">DUF629 domain-containing protein</fullName>
    </recommendedName>
</protein>
<accession>J3N9F6</accession>
<feature type="domain" description="DUF629" evidence="2">
    <location>
        <begin position="352"/>
        <end position="447"/>
    </location>
</feature>
<dbReference type="InterPro" id="IPR006865">
    <property type="entry name" value="DUF629"/>
</dbReference>
<dbReference type="OMA" id="GIQELWI"/>
<reference evidence="3" key="1">
    <citation type="journal article" date="2013" name="Nat. Commun.">
        <title>Whole-genome sequencing of Oryza brachyantha reveals mechanisms underlying Oryza genome evolution.</title>
        <authorList>
            <person name="Chen J."/>
            <person name="Huang Q."/>
            <person name="Gao D."/>
            <person name="Wang J."/>
            <person name="Lang Y."/>
            <person name="Liu T."/>
            <person name="Li B."/>
            <person name="Bai Z."/>
            <person name="Luis Goicoechea J."/>
            <person name="Liang C."/>
            <person name="Chen C."/>
            <person name="Zhang W."/>
            <person name="Sun S."/>
            <person name="Liao Y."/>
            <person name="Zhang X."/>
            <person name="Yang L."/>
            <person name="Song C."/>
            <person name="Wang M."/>
            <person name="Shi J."/>
            <person name="Liu G."/>
            <person name="Liu J."/>
            <person name="Zhou H."/>
            <person name="Zhou W."/>
            <person name="Yu Q."/>
            <person name="An N."/>
            <person name="Chen Y."/>
            <person name="Cai Q."/>
            <person name="Wang B."/>
            <person name="Liu B."/>
            <person name="Min J."/>
            <person name="Huang Y."/>
            <person name="Wu H."/>
            <person name="Li Z."/>
            <person name="Zhang Y."/>
            <person name="Yin Y."/>
            <person name="Song W."/>
            <person name="Jiang J."/>
            <person name="Jackson S.A."/>
            <person name="Wing R.A."/>
            <person name="Wang J."/>
            <person name="Chen M."/>
        </authorList>
    </citation>
    <scope>NUCLEOTIDE SEQUENCE [LARGE SCALE GENOMIC DNA]</scope>
    <source>
        <strain evidence="3">cv. IRGC 101232</strain>
    </source>
</reference>
<feature type="region of interest" description="Disordered" evidence="1">
    <location>
        <begin position="620"/>
        <end position="653"/>
    </location>
</feature>
<feature type="region of interest" description="Disordered" evidence="1">
    <location>
        <begin position="668"/>
        <end position="692"/>
    </location>
</feature>
<dbReference type="AlphaFoldDB" id="J3N9F6"/>
<keyword evidence="4" id="KW-1185">Reference proteome</keyword>
<dbReference type="HOGENOM" id="CLU_005362_0_0_1"/>
<dbReference type="SUPFAM" id="SSF48452">
    <property type="entry name" value="TPR-like"/>
    <property type="match status" value="1"/>
</dbReference>
<evidence type="ECO:0000313" key="4">
    <source>
        <dbReference type="Proteomes" id="UP000006038"/>
    </source>
</evidence>
<sequence>MASGGKDVVKEARSVLLQEYDGDHKGALARAVKLSRSHPRSAMALRLAGDLHHAAAIRARNIEKLGGKVAIDADREAIKHVELARQALSKAKQLVPDCVDIATALGDVFAFTTMYQEAEVEYNYALAIPLPVDPALHNAAYGLHGRDRTTVNERVKEAREKADVAYGRLTEQLIDISVGQMFEASDGAKEVGALLQAKPGASATEILKAERDAALEQRKNARSLAEAFPGSSRAQCFYGYMDLKFNRLLDESIDKRSFVRRSTLSIVDRAAEKFPNSMVIASFRAKLLYILGDYDAAEKDCRRALNMKNPDDPADDCVPPGSISGPNRGAREVSLSCVFHELINKIVGAANDYWSCMTEQKRSEFLSVRFDALQEEYNKVDRASFSVWDVLIFVEKHKSYRFWICPFCDNHSKKHTDTASLLSHMCSKHQRAVLPRLQSALDQKLDCTAFDSDLCSFNRITFSQDSDQNDIVCFKERDQMFRWLFDKPSSGIGTHALSQIIERKRTKGIVLLEHIKEKLKTLAADKFSTEFAEALPGIQELWIKFVQGSAVDYREVILAIGRSLLWMKLKKCMSEDPEVGAKRICAADIDEMLAIAAYNYSSGAVEVFSHSDEAQKINQNHQGSDFHGENRSSGTTVDMKLQDPPTNMDENGNKLDEQLEKLEIDLNSARSSPSPQPSTPNENRGPDILGEFSTSCANGSSGQFPEETAKTSIYQKCDVLNESSEDILILHLILQSSHDGFCIADIFYDIFSSWENNDHNGMYYSLTSLKSNLCQIVNDRSIFQKLRAGISFASDVLAIVLKGLHMSEASLHFCFHNKIQGQVIKCFADLPVAMDEQQLCYQEKCQSCGNLKIIGHFLLTTQHYFIIVLNSMGSSESHVSLSKLLIGCTSPTNITITTKYTLASMICCSDGRYVCISRDQNKWLIFDTRTIEAEDSWDRLVQRFTDSELRIEAIIFEVIK</sequence>
<dbReference type="Pfam" id="PF04780">
    <property type="entry name" value="DUF629"/>
    <property type="match status" value="1"/>
</dbReference>
<organism evidence="3">
    <name type="scientific">Oryza brachyantha</name>
    <name type="common">malo sina</name>
    <dbReference type="NCBI Taxonomy" id="4533"/>
    <lineage>
        <taxon>Eukaryota</taxon>
        <taxon>Viridiplantae</taxon>
        <taxon>Streptophyta</taxon>
        <taxon>Embryophyta</taxon>
        <taxon>Tracheophyta</taxon>
        <taxon>Spermatophyta</taxon>
        <taxon>Magnoliopsida</taxon>
        <taxon>Liliopsida</taxon>
        <taxon>Poales</taxon>
        <taxon>Poaceae</taxon>
        <taxon>BOP clade</taxon>
        <taxon>Oryzoideae</taxon>
        <taxon>Oryzeae</taxon>
        <taxon>Oryzinae</taxon>
        <taxon>Oryza</taxon>
    </lineage>
</organism>
<dbReference type="eggNOG" id="ENOG502S3ZV">
    <property type="taxonomic scope" value="Eukaryota"/>
</dbReference>
<dbReference type="Proteomes" id="UP000006038">
    <property type="component" value="Chromosome 11"/>
</dbReference>
<dbReference type="EnsemblPlants" id="OB11G24420.1">
    <property type="protein sequence ID" value="OB11G24420.1"/>
    <property type="gene ID" value="OB11G24420"/>
</dbReference>
<proteinExistence type="predicted"/>
<dbReference type="PANTHER" id="PTHR34465">
    <property type="entry name" value="CARBOXYL-TERMINAL HYDROLASE-LIKE PROTEIN, PUTATIVE (DUF627 AND DUF629)-RELATED"/>
    <property type="match status" value="1"/>
</dbReference>
<evidence type="ECO:0000256" key="1">
    <source>
        <dbReference type="SAM" id="MobiDB-lite"/>
    </source>
</evidence>
<name>J3N9F6_ORYBR</name>
<evidence type="ECO:0000259" key="2">
    <source>
        <dbReference type="Pfam" id="PF04780"/>
    </source>
</evidence>
<dbReference type="Gramene" id="OB11G24420.1">
    <property type="protein sequence ID" value="OB11G24420.1"/>
    <property type="gene ID" value="OB11G24420"/>
</dbReference>
<evidence type="ECO:0000313" key="3">
    <source>
        <dbReference type="EnsemblPlants" id="OB11G24420.1"/>
    </source>
</evidence>
<dbReference type="PANTHER" id="PTHR34465:SF5">
    <property type="entry name" value="OS11G0598900 PROTEIN"/>
    <property type="match status" value="1"/>
</dbReference>